<dbReference type="Proteomes" id="UP000031036">
    <property type="component" value="Unassembled WGS sequence"/>
</dbReference>
<dbReference type="EMBL" id="JPKZ01001800">
    <property type="protein sequence ID" value="KHN80010.1"/>
    <property type="molecule type" value="Genomic_DNA"/>
</dbReference>
<proteinExistence type="predicted"/>
<protein>
    <submittedName>
        <fullName evidence="1">Uncharacterized protein</fullName>
    </submittedName>
</protein>
<sequence>MSTLSISEDGPRRSLNEKHFCMLDAARRYFHNERGTHKSAGLAELLERRNERRGNARCSAPHRLVEMTEKNEPEISVGFGLWTATFRTFGGGETSGEEQVWRNKRPNGICTRAGSGKFSENLVRPSDR</sequence>
<reference evidence="1 2" key="1">
    <citation type="submission" date="2014-11" db="EMBL/GenBank/DDBJ databases">
        <title>Genetic blueprint of the zoonotic pathogen Toxocara canis.</title>
        <authorList>
            <person name="Zhu X.-Q."/>
            <person name="Korhonen P.K."/>
            <person name="Cai H."/>
            <person name="Young N.D."/>
            <person name="Nejsum P."/>
            <person name="von Samson-Himmelstjerna G."/>
            <person name="Boag P.R."/>
            <person name="Tan P."/>
            <person name="Li Q."/>
            <person name="Min J."/>
            <person name="Yang Y."/>
            <person name="Wang X."/>
            <person name="Fang X."/>
            <person name="Hall R.S."/>
            <person name="Hofmann A."/>
            <person name="Sternberg P.W."/>
            <person name="Jex A.R."/>
            <person name="Gasser R.B."/>
        </authorList>
    </citation>
    <scope>NUCLEOTIDE SEQUENCE [LARGE SCALE GENOMIC DNA]</scope>
    <source>
        <strain evidence="1">PN_DK_2014</strain>
    </source>
</reference>
<dbReference type="AlphaFoldDB" id="A0A0B2VGB1"/>
<accession>A0A0B2VGB1</accession>
<organism evidence="1 2">
    <name type="scientific">Toxocara canis</name>
    <name type="common">Canine roundworm</name>
    <dbReference type="NCBI Taxonomy" id="6265"/>
    <lineage>
        <taxon>Eukaryota</taxon>
        <taxon>Metazoa</taxon>
        <taxon>Ecdysozoa</taxon>
        <taxon>Nematoda</taxon>
        <taxon>Chromadorea</taxon>
        <taxon>Rhabditida</taxon>
        <taxon>Spirurina</taxon>
        <taxon>Ascaridomorpha</taxon>
        <taxon>Ascaridoidea</taxon>
        <taxon>Toxocaridae</taxon>
        <taxon>Toxocara</taxon>
    </lineage>
</organism>
<gene>
    <name evidence="1" type="ORF">Tcan_18276</name>
</gene>
<evidence type="ECO:0000313" key="1">
    <source>
        <dbReference type="EMBL" id="KHN80010.1"/>
    </source>
</evidence>
<comment type="caution">
    <text evidence="1">The sequence shown here is derived from an EMBL/GenBank/DDBJ whole genome shotgun (WGS) entry which is preliminary data.</text>
</comment>
<name>A0A0B2VGB1_TOXCA</name>
<evidence type="ECO:0000313" key="2">
    <source>
        <dbReference type="Proteomes" id="UP000031036"/>
    </source>
</evidence>
<keyword evidence="2" id="KW-1185">Reference proteome</keyword>